<evidence type="ECO:0000313" key="3">
    <source>
        <dbReference type="EMBL" id="QGK70335.1"/>
    </source>
</evidence>
<protein>
    <submittedName>
        <fullName evidence="3">SDR family oxidoreductase</fullName>
    </submittedName>
</protein>
<dbReference type="SUPFAM" id="SSF51735">
    <property type="entry name" value="NAD(P)-binding Rossmann-fold domains"/>
    <property type="match status" value="1"/>
</dbReference>
<dbReference type="Proteomes" id="UP000371041">
    <property type="component" value="Chromosome"/>
</dbReference>
<keyword evidence="4" id="KW-1185">Reference proteome</keyword>
<dbReference type="PROSITE" id="PS00061">
    <property type="entry name" value="ADH_SHORT"/>
    <property type="match status" value="1"/>
</dbReference>
<evidence type="ECO:0000256" key="1">
    <source>
        <dbReference type="ARBA" id="ARBA00006484"/>
    </source>
</evidence>
<dbReference type="InterPro" id="IPR002347">
    <property type="entry name" value="SDR_fam"/>
</dbReference>
<dbReference type="Gene3D" id="3.40.50.720">
    <property type="entry name" value="NAD(P)-binding Rossmann-like Domain"/>
    <property type="match status" value="1"/>
</dbReference>
<proteinExistence type="inferred from homology"/>
<comment type="similarity">
    <text evidence="1">Belongs to the short-chain dehydrogenases/reductases (SDR) family.</text>
</comment>
<dbReference type="CDD" id="cd05233">
    <property type="entry name" value="SDR_c"/>
    <property type="match status" value="1"/>
</dbReference>
<accession>A0A5Q3QFM9</accession>
<dbReference type="FunFam" id="3.40.50.720:FF:000084">
    <property type="entry name" value="Short-chain dehydrogenase reductase"/>
    <property type="match status" value="1"/>
</dbReference>
<dbReference type="EMBL" id="CP045929">
    <property type="protein sequence ID" value="QGK70335.1"/>
    <property type="molecule type" value="Genomic_DNA"/>
</dbReference>
<dbReference type="InterPro" id="IPR036291">
    <property type="entry name" value="NAD(P)-bd_dom_sf"/>
</dbReference>
<keyword evidence="2" id="KW-0560">Oxidoreductase</keyword>
<evidence type="ECO:0000256" key="2">
    <source>
        <dbReference type="ARBA" id="ARBA00023002"/>
    </source>
</evidence>
<dbReference type="NCBIfam" id="NF005893">
    <property type="entry name" value="PRK07856.1"/>
    <property type="match status" value="1"/>
</dbReference>
<dbReference type="Pfam" id="PF13561">
    <property type="entry name" value="adh_short_C2"/>
    <property type="match status" value="1"/>
</dbReference>
<dbReference type="PANTHER" id="PTHR43639">
    <property type="entry name" value="OXIDOREDUCTASE, SHORT-CHAIN DEHYDROGENASE/REDUCTASE FAMILY (AFU_ORTHOLOGUE AFUA_5G02870)"/>
    <property type="match status" value="1"/>
</dbReference>
<dbReference type="PRINTS" id="PR00080">
    <property type="entry name" value="SDRFAMILY"/>
</dbReference>
<name>A0A5Q3QFM9_9PSEU</name>
<evidence type="ECO:0000313" key="4">
    <source>
        <dbReference type="Proteomes" id="UP000371041"/>
    </source>
</evidence>
<gene>
    <name evidence="3" type="ORF">GIY23_13115</name>
</gene>
<dbReference type="RefSeq" id="WP_154076919.1">
    <property type="nucleotide sequence ID" value="NZ_CP045929.1"/>
</dbReference>
<dbReference type="KEGG" id="sace:GIY23_13115"/>
<dbReference type="InterPro" id="IPR020904">
    <property type="entry name" value="Sc_DH/Rdtase_CS"/>
</dbReference>
<dbReference type="AlphaFoldDB" id="A0A5Q3QFM9"/>
<dbReference type="PANTHER" id="PTHR43639:SF1">
    <property type="entry name" value="SHORT-CHAIN DEHYDROGENASE_REDUCTASE FAMILY PROTEIN"/>
    <property type="match status" value="1"/>
</dbReference>
<sequence length="261" mass="26909">MSVQIDLTGRVALVTGGTKGVGAGIATVFLRAGAEVYVCSRHEPDELPVVEGRTARFVPADVRDPDQVDAVVETVRDESGRLDTLVNNAGGAPPTDTLSASMRFHSKIVELNLLAPLTTSRCAWPMLRDSGGSIVMISSIAATRPAPGVASYGAAKAGLANLTRTLAWEFAPHVRVNAITLGLARTEAFEEHYGADDGGATAAIPLGRAADPVDVGNTCVFLASPLAAYVSGAQLAVDGGGESPGHLAAFTRSDHRAHATS</sequence>
<dbReference type="PRINTS" id="PR00081">
    <property type="entry name" value="GDHRDH"/>
</dbReference>
<reference evidence="4" key="1">
    <citation type="submission" date="2019-11" db="EMBL/GenBank/DDBJ databases">
        <title>The complete genome sequence of Saccharopolyspora sp. E2A.</title>
        <authorList>
            <person name="Zhang G."/>
        </authorList>
    </citation>
    <scope>NUCLEOTIDE SEQUENCE [LARGE SCALE GENOMIC DNA]</scope>
    <source>
        <strain evidence="4">E2A</strain>
    </source>
</reference>
<dbReference type="GO" id="GO:0016491">
    <property type="term" value="F:oxidoreductase activity"/>
    <property type="evidence" value="ECO:0007669"/>
    <property type="project" value="UniProtKB-KW"/>
</dbReference>
<organism evidence="3 4">
    <name type="scientific">Allosaccharopolyspora coralli</name>
    <dbReference type="NCBI Taxonomy" id="2665642"/>
    <lineage>
        <taxon>Bacteria</taxon>
        <taxon>Bacillati</taxon>
        <taxon>Actinomycetota</taxon>
        <taxon>Actinomycetes</taxon>
        <taxon>Pseudonocardiales</taxon>
        <taxon>Pseudonocardiaceae</taxon>
        <taxon>Allosaccharopolyspora</taxon>
    </lineage>
</organism>